<feature type="region of interest" description="Disordered" evidence="1">
    <location>
        <begin position="329"/>
        <end position="352"/>
    </location>
</feature>
<keyword evidence="4" id="KW-1185">Reference proteome</keyword>
<evidence type="ECO:0000313" key="4">
    <source>
        <dbReference type="Proteomes" id="UP000479132"/>
    </source>
</evidence>
<accession>A0A6M1T968</accession>
<evidence type="ECO:0000256" key="2">
    <source>
        <dbReference type="SAM" id="Phobius"/>
    </source>
</evidence>
<organism evidence="3 4">
    <name type="scientific">Fodinibius halophilus</name>
    <dbReference type="NCBI Taxonomy" id="1736908"/>
    <lineage>
        <taxon>Bacteria</taxon>
        <taxon>Pseudomonadati</taxon>
        <taxon>Balneolota</taxon>
        <taxon>Balneolia</taxon>
        <taxon>Balneolales</taxon>
        <taxon>Balneolaceae</taxon>
        <taxon>Fodinibius</taxon>
    </lineage>
</organism>
<dbReference type="RefSeq" id="WP_165266462.1">
    <property type="nucleotide sequence ID" value="NZ_JAALLS010000004.1"/>
</dbReference>
<gene>
    <name evidence="3" type="ORF">G3569_04345</name>
</gene>
<comment type="caution">
    <text evidence="3">The sequence shown here is derived from an EMBL/GenBank/DDBJ whole genome shotgun (WGS) entry which is preliminary data.</text>
</comment>
<evidence type="ECO:0000313" key="3">
    <source>
        <dbReference type="EMBL" id="NGP87574.1"/>
    </source>
</evidence>
<dbReference type="Proteomes" id="UP000479132">
    <property type="component" value="Unassembled WGS sequence"/>
</dbReference>
<sequence>MGQNNNNQFITNHFYQTKKLLDDLRYLLENRNDAWEYFKPTRKQAFYTAIALLLLLIVSSIGVVKNATFFLPLFGKSSSIIIGTFILTTTLIFTPIFLVRLVAHFSTSFKQDEIKKFIEKNNFHKDLPTPVTINNRYFKSYNKELSVGVYNRIESYLLNGKDLYHQDYFKRDRFLLLKRVFFLPITNFRLSNQKVNIAKKITSFALLIIGSIYIEFYKRFEKITLFVFYFVLQTNSAGDTLEKKELTKGSTEQKKYTPFELTKEELTEGLKKGYYPIEADGTDEREIWSEYIKAWLYKSWKVLLKNDSNKSDNQKKRDILDEFQKKFGSLTDDETPSKSSISRIYNKYESEK</sequence>
<evidence type="ECO:0000256" key="1">
    <source>
        <dbReference type="SAM" id="MobiDB-lite"/>
    </source>
</evidence>
<feature type="transmembrane region" description="Helical" evidence="2">
    <location>
        <begin position="197"/>
        <end position="216"/>
    </location>
</feature>
<proteinExistence type="predicted"/>
<feature type="transmembrane region" description="Helical" evidence="2">
    <location>
        <begin position="80"/>
        <end position="103"/>
    </location>
</feature>
<keyword evidence="2" id="KW-0812">Transmembrane</keyword>
<reference evidence="3 4" key="1">
    <citation type="submission" date="2020-02" db="EMBL/GenBank/DDBJ databases">
        <title>Aliifodinibius halophilus 2W32, complete genome.</title>
        <authorList>
            <person name="Li Y."/>
            <person name="Wu S."/>
        </authorList>
    </citation>
    <scope>NUCLEOTIDE SEQUENCE [LARGE SCALE GENOMIC DNA]</scope>
    <source>
        <strain evidence="3 4">2W32</strain>
    </source>
</reference>
<keyword evidence="2" id="KW-1133">Transmembrane helix</keyword>
<protein>
    <submittedName>
        <fullName evidence="3">Uncharacterized protein</fullName>
    </submittedName>
</protein>
<dbReference type="AlphaFoldDB" id="A0A6M1T968"/>
<name>A0A6M1T968_9BACT</name>
<feature type="transmembrane region" description="Helical" evidence="2">
    <location>
        <begin position="45"/>
        <end position="74"/>
    </location>
</feature>
<keyword evidence="2" id="KW-0472">Membrane</keyword>
<dbReference type="EMBL" id="JAALLS010000004">
    <property type="protein sequence ID" value="NGP87574.1"/>
    <property type="molecule type" value="Genomic_DNA"/>
</dbReference>